<protein>
    <submittedName>
        <fullName evidence="8">Uncharacterized protein</fullName>
    </submittedName>
</protein>
<evidence type="ECO:0000259" key="6">
    <source>
        <dbReference type="Pfam" id="PF03177"/>
    </source>
</evidence>
<dbReference type="PANTHER" id="PTHR10350:SF6">
    <property type="entry name" value="NUCLEAR PORE COMPLEX PROTEIN NUP155"/>
    <property type="match status" value="1"/>
</dbReference>
<dbReference type="Gene3D" id="1.25.40.440">
    <property type="entry name" value="Nucleoporin, helical domain, central subdomain"/>
    <property type="match status" value="1"/>
</dbReference>
<dbReference type="InterPro" id="IPR007187">
    <property type="entry name" value="Nucleoporin_Nup133/Nup155_C"/>
</dbReference>
<feature type="compositionally biased region" description="Polar residues" evidence="5">
    <location>
        <begin position="1"/>
        <end position="18"/>
    </location>
</feature>
<comment type="subcellular location">
    <subcellularLocation>
        <location evidence="1">Nucleus</location>
    </subcellularLocation>
</comment>
<dbReference type="InterPro" id="IPR004870">
    <property type="entry name" value="Nucleoporin_Nup155"/>
</dbReference>
<evidence type="ECO:0000313" key="8">
    <source>
        <dbReference type="EMBL" id="KAG7529585.1"/>
    </source>
</evidence>
<accession>A0A8K0JIV4</accession>
<keyword evidence="4" id="KW-0539">Nucleus</keyword>
<dbReference type="InterPro" id="IPR042537">
    <property type="entry name" value="Nucleoporin_Nup155_C_2"/>
</dbReference>
<dbReference type="InterPro" id="IPR042533">
    <property type="entry name" value="Nucleoporin_Nup155_C_1"/>
</dbReference>
<evidence type="ECO:0000313" key="9">
    <source>
        <dbReference type="Proteomes" id="UP000812966"/>
    </source>
</evidence>
<dbReference type="EMBL" id="JABELV010000144">
    <property type="protein sequence ID" value="KAG7529585.1"/>
    <property type="molecule type" value="Genomic_DNA"/>
</dbReference>
<dbReference type="Pfam" id="PF03177">
    <property type="entry name" value="Nucleoporin_C"/>
    <property type="match status" value="1"/>
</dbReference>
<sequence>MFGSSSYYNSNPTPTFPRSQSQLASSSVAVYNQQPATSSNSLIQGVAPGSQYAGQMQMSMSGRELQGQQQTQNQMQSINGLVKADPSNMGSTTYFQQPQIQYRPQEVAQQSVQAPPQGTSSGQQSSPLEGDPALFVPLKTARDAVENMMINDESLFGNGLDDHLGAGSMGMGGLARPSLSNLYTHAQGSHIDSNNLATPFVQVSQMGPPNGVIDMLRGRNSSKSKGQGLLLDIGRAYFTASGTLVLWDYTKEGDSGLVRIEHDAGNSVTCVGVVKADPTVFQNLTHLLVIAGNARTSLLGLAYDPSTRSISLVDMLPNQSFLSATSPPNIELEQIVCTPIGSRVFLLGGGCLWELVYEAKIDSNQGWLGLIGYGGGVKDPVMKNWSTGLSGWTNFIPVGSNKKDNLVQLAIDHEREVIYGLTKDNKIERWSIVRKTASSGGNTIVPKQEGAVSPVDLARRLTEGSKFFDQQTKILSIDVITKMESEACLVLTTSSNSRIYMKDGAQSRGMGYSYGPGGFHVAHIRLPIESVPVTQGSSPLSITPQPITKSRYMHGVYVTVHHKSTDSCSLVWYTADPFEWADLAAKRQQGQMVAQDIPGRGTGFPESFVTADLQSSVCAIAEEPDFWSSGDRALKRVVKGSSGPELSIKETHEMVTEVTVSSKRRFVVMTEGGAVITFEKNRPIDVLEFLYANGHGRTEMMLAIQRQLSSSVSPLLAIDIAIAAQNGSAGQHGIRTRDYLPNNAAQGALDHLVNWANEQQKQKTLYHQSANAAQWKLDAVYLHLSRSLRTFWNTNVLSTNPSTQMASSSLSIGKLQDLQSRLEDLQALLKSRTNIFSSIDPTFVPNSGATNPNADSFHPVRVLIAQTIEALAFVVLLSEERFETVLASCDPSLQRDLTAMNYFQLVVDPRGRDLAKRLVTNVVNQQISREQSIETISNKLQERCPSYCSRADVDLYKAMESLRKAKEVRQGVERRAHLESALDNFMKACPGLSEEKLNEVVSDFCSLGYPAGCIQLPIEKAERADPDHLAFTYYLNGRKDDDGRKGNYEQRSKFYLLALSAVEKFDNDAAQQGPGSEASSTRDLAYDYALNTGDDLFLMTLYQWMVQKGKSDQLLELENDAKVEAYLRYRGLTSGEPSLLWRFYARRNRHFRAAQALRELAEARIELPMAQRVECLALASMHAKSSTMQDSERAPVDFVTELEETNDVANIQLEIWEAIANDPDVTEEAASKAEQLQGRLIPISELFTDFAEPLGLYESQLTILHASDHRDAQLVADIWNALLLRADHEAEDLSPSQRYRPFQDLVVRLGKRFYPSHAAFPTGVIAQSYYERGYDMKDSPSGWVTGTLIEAGVAHREIWDTLGYLAQDQPPFDDTEGKRYLDSEIAVLLPSWIEAATVGRDQPFFPGVSLDRRDSHSCSPLDTCD</sequence>
<reference evidence="8" key="1">
    <citation type="submission" date="2020-04" db="EMBL/GenBank/DDBJ databases">
        <title>Analysis of mating type loci in Filobasidium floriforme.</title>
        <authorList>
            <person name="Nowrousian M."/>
        </authorList>
    </citation>
    <scope>NUCLEOTIDE SEQUENCE</scope>
    <source>
        <strain evidence="8">CBS 6242</strain>
    </source>
</reference>
<evidence type="ECO:0000256" key="5">
    <source>
        <dbReference type="SAM" id="MobiDB-lite"/>
    </source>
</evidence>
<feature type="region of interest" description="Disordered" evidence="5">
    <location>
        <begin position="104"/>
        <end position="132"/>
    </location>
</feature>
<feature type="region of interest" description="Disordered" evidence="5">
    <location>
        <begin position="1"/>
        <end position="25"/>
    </location>
</feature>
<dbReference type="GO" id="GO:0006405">
    <property type="term" value="P:RNA export from nucleus"/>
    <property type="evidence" value="ECO:0007669"/>
    <property type="project" value="TreeGrafter"/>
</dbReference>
<feature type="domain" description="Nucleoporin Nup133/Nup155-like C-terminal" evidence="6">
    <location>
        <begin position="777"/>
        <end position="1397"/>
    </location>
</feature>
<keyword evidence="3" id="KW-0813">Transport</keyword>
<gene>
    <name evidence="8" type="ORF">FFLO_05557</name>
</gene>
<dbReference type="PANTHER" id="PTHR10350">
    <property type="entry name" value="NUCLEAR PORE COMPLEX PROTEIN NUP155"/>
    <property type="match status" value="1"/>
</dbReference>
<evidence type="ECO:0000256" key="3">
    <source>
        <dbReference type="ARBA" id="ARBA00022448"/>
    </source>
</evidence>
<comment type="caution">
    <text evidence="8">The sequence shown here is derived from an EMBL/GenBank/DDBJ whole genome shotgun (WGS) entry which is preliminary data.</text>
</comment>
<name>A0A8K0JIV4_9TREE</name>
<evidence type="ECO:0000256" key="1">
    <source>
        <dbReference type="ARBA" id="ARBA00004123"/>
    </source>
</evidence>
<dbReference type="GO" id="GO:0000972">
    <property type="term" value="P:transcription-dependent tethering of RNA polymerase II gene DNA at nuclear periphery"/>
    <property type="evidence" value="ECO:0007669"/>
    <property type="project" value="TreeGrafter"/>
</dbReference>
<evidence type="ECO:0000256" key="2">
    <source>
        <dbReference type="ARBA" id="ARBA00007373"/>
    </source>
</evidence>
<keyword evidence="9" id="KW-1185">Reference proteome</keyword>
<dbReference type="GO" id="GO:0006606">
    <property type="term" value="P:protein import into nucleus"/>
    <property type="evidence" value="ECO:0007669"/>
    <property type="project" value="TreeGrafter"/>
</dbReference>
<organism evidence="8 9">
    <name type="scientific">Filobasidium floriforme</name>
    <dbReference type="NCBI Taxonomy" id="5210"/>
    <lineage>
        <taxon>Eukaryota</taxon>
        <taxon>Fungi</taxon>
        <taxon>Dikarya</taxon>
        <taxon>Basidiomycota</taxon>
        <taxon>Agaricomycotina</taxon>
        <taxon>Tremellomycetes</taxon>
        <taxon>Filobasidiales</taxon>
        <taxon>Filobasidiaceae</taxon>
        <taxon>Filobasidium</taxon>
    </lineage>
</organism>
<dbReference type="GO" id="GO:0044611">
    <property type="term" value="C:nuclear pore inner ring"/>
    <property type="evidence" value="ECO:0007669"/>
    <property type="project" value="TreeGrafter"/>
</dbReference>
<dbReference type="GO" id="GO:0036228">
    <property type="term" value="P:protein localization to nuclear inner membrane"/>
    <property type="evidence" value="ECO:0007669"/>
    <property type="project" value="TreeGrafter"/>
</dbReference>
<dbReference type="Gene3D" id="1.25.40.450">
    <property type="entry name" value="Nucleoporin, helical domain, N-terminal subdomain"/>
    <property type="match status" value="1"/>
</dbReference>
<dbReference type="Pfam" id="PF08801">
    <property type="entry name" value="Nucleoporin_N"/>
    <property type="match status" value="1"/>
</dbReference>
<feature type="compositionally biased region" description="Low complexity" evidence="5">
    <location>
        <begin position="113"/>
        <end position="127"/>
    </location>
</feature>
<proteinExistence type="inferred from homology"/>
<comment type="similarity">
    <text evidence="2">Belongs to the non-repetitive/WGA-negative nucleoporin family.</text>
</comment>
<dbReference type="Gene3D" id="1.20.58.1780">
    <property type="match status" value="1"/>
</dbReference>
<dbReference type="InterPro" id="IPR014908">
    <property type="entry name" value="Nucleoporin_Nup133/Nup155_N"/>
</dbReference>
<evidence type="ECO:0000256" key="4">
    <source>
        <dbReference type="ARBA" id="ARBA00023242"/>
    </source>
</evidence>
<dbReference type="InterPro" id="IPR042538">
    <property type="entry name" value="Nucleoporin_Nup155_C_3"/>
</dbReference>
<evidence type="ECO:0000259" key="7">
    <source>
        <dbReference type="Pfam" id="PF08801"/>
    </source>
</evidence>
<dbReference type="Gene3D" id="1.20.120.1880">
    <property type="entry name" value="Nucleoporin, helical C-terminal domain"/>
    <property type="match status" value="1"/>
</dbReference>
<dbReference type="Proteomes" id="UP000812966">
    <property type="component" value="Unassembled WGS sequence"/>
</dbReference>
<feature type="domain" description="Nucleoporin Nup133/Nup155-like N-terminal" evidence="7">
    <location>
        <begin position="227"/>
        <end position="528"/>
    </location>
</feature>
<dbReference type="GO" id="GO:0017056">
    <property type="term" value="F:structural constituent of nuclear pore"/>
    <property type="evidence" value="ECO:0007669"/>
    <property type="project" value="InterPro"/>
</dbReference>